<keyword evidence="1" id="KW-0479">Metal-binding</keyword>
<evidence type="ECO:0000313" key="6">
    <source>
        <dbReference type="EMBL" id="OEU20214.1"/>
    </source>
</evidence>
<keyword evidence="3" id="KW-0862">Zinc</keyword>
<dbReference type="PROSITE" id="PS01360">
    <property type="entry name" value="ZF_MYND_1"/>
    <property type="match status" value="1"/>
</dbReference>
<evidence type="ECO:0000313" key="7">
    <source>
        <dbReference type="Proteomes" id="UP000095751"/>
    </source>
</evidence>
<dbReference type="InterPro" id="IPR002893">
    <property type="entry name" value="Znf_MYND"/>
</dbReference>
<reference evidence="6 7" key="1">
    <citation type="submission" date="2016-09" db="EMBL/GenBank/DDBJ databases">
        <title>Extensive genetic diversity and differential bi-allelic expression allows diatom success in the polar Southern Ocean.</title>
        <authorList>
            <consortium name="DOE Joint Genome Institute"/>
            <person name="Mock T."/>
            <person name="Otillar R.P."/>
            <person name="Strauss J."/>
            <person name="Dupont C."/>
            <person name="Frickenhaus S."/>
            <person name="Maumus F."/>
            <person name="Mcmullan M."/>
            <person name="Sanges R."/>
            <person name="Schmutz J."/>
            <person name="Toseland A."/>
            <person name="Valas R."/>
            <person name="Veluchamy A."/>
            <person name="Ward B.J."/>
            <person name="Allen A."/>
            <person name="Barry K."/>
            <person name="Falciatore A."/>
            <person name="Ferrante M."/>
            <person name="Fortunato A.E."/>
            <person name="Gloeckner G."/>
            <person name="Gruber A."/>
            <person name="Hipkin R."/>
            <person name="Janech M."/>
            <person name="Kroth P."/>
            <person name="Leese F."/>
            <person name="Lindquist E."/>
            <person name="Lyon B.R."/>
            <person name="Martin J."/>
            <person name="Mayer C."/>
            <person name="Parker M."/>
            <person name="Quesneville H."/>
            <person name="Raymond J."/>
            <person name="Uhlig C."/>
            <person name="Valentin K.U."/>
            <person name="Worden A.Z."/>
            <person name="Armbrust E.V."/>
            <person name="Bowler C."/>
            <person name="Green B."/>
            <person name="Moulton V."/>
            <person name="Van Oosterhout C."/>
            <person name="Grigoriev I."/>
        </authorList>
    </citation>
    <scope>NUCLEOTIDE SEQUENCE [LARGE SCALE GENOMIC DNA]</scope>
    <source>
        <strain evidence="6 7">CCMP1102</strain>
    </source>
</reference>
<dbReference type="Pfam" id="PF01753">
    <property type="entry name" value="zf-MYND"/>
    <property type="match status" value="1"/>
</dbReference>
<keyword evidence="2 4" id="KW-0863">Zinc-finger</keyword>
<dbReference type="PROSITE" id="PS50865">
    <property type="entry name" value="ZF_MYND_2"/>
    <property type="match status" value="1"/>
</dbReference>
<dbReference type="GO" id="GO:0008270">
    <property type="term" value="F:zinc ion binding"/>
    <property type="evidence" value="ECO:0007669"/>
    <property type="project" value="UniProtKB-KW"/>
</dbReference>
<evidence type="ECO:0000256" key="3">
    <source>
        <dbReference type="ARBA" id="ARBA00022833"/>
    </source>
</evidence>
<dbReference type="KEGG" id="fcy:FRACYDRAFT_260266"/>
<keyword evidence="7" id="KW-1185">Reference proteome</keyword>
<evidence type="ECO:0000256" key="1">
    <source>
        <dbReference type="ARBA" id="ARBA00022723"/>
    </source>
</evidence>
<evidence type="ECO:0000259" key="5">
    <source>
        <dbReference type="PROSITE" id="PS50865"/>
    </source>
</evidence>
<protein>
    <recommendedName>
        <fullName evidence="5">MYND-type domain-containing protein</fullName>
    </recommendedName>
</protein>
<dbReference type="EMBL" id="KV784355">
    <property type="protein sequence ID" value="OEU20214.1"/>
    <property type="molecule type" value="Genomic_DNA"/>
</dbReference>
<dbReference type="AlphaFoldDB" id="A0A1E7FQ23"/>
<dbReference type="Proteomes" id="UP000095751">
    <property type="component" value="Unassembled WGS sequence"/>
</dbReference>
<dbReference type="Gene3D" id="6.10.140.2220">
    <property type="match status" value="1"/>
</dbReference>
<dbReference type="SUPFAM" id="SSF144232">
    <property type="entry name" value="HIT/MYND zinc finger-like"/>
    <property type="match status" value="1"/>
</dbReference>
<accession>A0A1E7FQ23</accession>
<sequence length="285" mass="32887">MASSIEEQTRNNDYNNEDADTFSMEMLNSFLPKSNFYNVGMRLRGVDQHDLARDAFQRGSETGCIPCMSLYTDCLSKGGKESMIHLRLPWLLEGAIRGHLYIIDLLVAFYKNAEPANPESLQIYWTKILNSLHVSLGMNKEERKNNRGTIGNVCYPCREEDSDDRKFQQCSGCKIYSYCGKECQLEHWNDGNHRGECKQLQILNTYHKPYAKQIHKKITRGDDPTKIIELQTLREKLGLSRPKDEYEKLLLFLGDDCDDYRPIRREYIVARDDGTVHIGSTAEVI</sequence>
<evidence type="ECO:0000256" key="4">
    <source>
        <dbReference type="PROSITE-ProRule" id="PRU00134"/>
    </source>
</evidence>
<dbReference type="OrthoDB" id="5945798at2759"/>
<gene>
    <name evidence="6" type="ORF">FRACYDRAFT_260266</name>
</gene>
<proteinExistence type="predicted"/>
<feature type="domain" description="MYND-type" evidence="5">
    <location>
        <begin position="154"/>
        <end position="197"/>
    </location>
</feature>
<name>A0A1E7FQ23_9STRA</name>
<organism evidence="6 7">
    <name type="scientific">Fragilariopsis cylindrus CCMP1102</name>
    <dbReference type="NCBI Taxonomy" id="635003"/>
    <lineage>
        <taxon>Eukaryota</taxon>
        <taxon>Sar</taxon>
        <taxon>Stramenopiles</taxon>
        <taxon>Ochrophyta</taxon>
        <taxon>Bacillariophyta</taxon>
        <taxon>Bacillariophyceae</taxon>
        <taxon>Bacillariophycidae</taxon>
        <taxon>Bacillariales</taxon>
        <taxon>Bacillariaceae</taxon>
        <taxon>Fragilariopsis</taxon>
    </lineage>
</organism>
<evidence type="ECO:0000256" key="2">
    <source>
        <dbReference type="ARBA" id="ARBA00022771"/>
    </source>
</evidence>
<dbReference type="InParanoid" id="A0A1E7FQ23"/>